<accession>A0A4R6UQW9</accession>
<evidence type="ECO:0000313" key="2">
    <source>
        <dbReference type="EMBL" id="TDQ47665.1"/>
    </source>
</evidence>
<feature type="signal peptide" evidence="1">
    <location>
        <begin position="1"/>
        <end position="24"/>
    </location>
</feature>
<evidence type="ECO:0000256" key="1">
    <source>
        <dbReference type="SAM" id="SignalP"/>
    </source>
</evidence>
<dbReference type="InterPro" id="IPR024409">
    <property type="entry name" value="DUF3833"/>
</dbReference>
<dbReference type="EMBL" id="SNYM01000009">
    <property type="protein sequence ID" value="TDQ47665.1"/>
    <property type="molecule type" value="Genomic_DNA"/>
</dbReference>
<organism evidence="2 3">
    <name type="scientific">Permianibacter aggregans</name>
    <dbReference type="NCBI Taxonomy" id="1510150"/>
    <lineage>
        <taxon>Bacteria</taxon>
        <taxon>Pseudomonadati</taxon>
        <taxon>Pseudomonadota</taxon>
        <taxon>Gammaproteobacteria</taxon>
        <taxon>Pseudomonadales</taxon>
        <taxon>Pseudomonadaceae</taxon>
        <taxon>Permianibacter</taxon>
    </lineage>
</organism>
<evidence type="ECO:0000313" key="3">
    <source>
        <dbReference type="Proteomes" id="UP000295375"/>
    </source>
</evidence>
<comment type="caution">
    <text evidence="2">The sequence shown here is derived from an EMBL/GenBank/DDBJ whole genome shotgun (WGS) entry which is preliminary data.</text>
</comment>
<dbReference type="AlphaFoldDB" id="A0A4R6UQW9"/>
<gene>
    <name evidence="2" type="ORF">EV696_10969</name>
</gene>
<keyword evidence="1" id="KW-0732">Signal</keyword>
<reference evidence="2 3" key="1">
    <citation type="submission" date="2019-03" db="EMBL/GenBank/DDBJ databases">
        <title>Genomic Encyclopedia of Type Strains, Phase IV (KMG-IV): sequencing the most valuable type-strain genomes for metagenomic binning, comparative biology and taxonomic classification.</title>
        <authorList>
            <person name="Goeker M."/>
        </authorList>
    </citation>
    <scope>NUCLEOTIDE SEQUENCE [LARGE SCALE GENOMIC DNA]</scope>
    <source>
        <strain evidence="2 3">DSM 103792</strain>
    </source>
</reference>
<proteinExistence type="predicted"/>
<dbReference type="Pfam" id="PF12915">
    <property type="entry name" value="DUF3833"/>
    <property type="match status" value="1"/>
</dbReference>
<feature type="chain" id="PRO_5021006344" evidence="1">
    <location>
        <begin position="25"/>
        <end position="173"/>
    </location>
</feature>
<protein>
    <submittedName>
        <fullName evidence="2">Uncharacterized protein DUF3833</fullName>
    </submittedName>
</protein>
<name>A0A4R6UQW9_9GAMM</name>
<dbReference type="RefSeq" id="WP_133590858.1">
    <property type="nucleotide sequence ID" value="NZ_CP037953.1"/>
</dbReference>
<dbReference type="PROSITE" id="PS51257">
    <property type="entry name" value="PROKAR_LIPOPROTEIN"/>
    <property type="match status" value="1"/>
</dbReference>
<keyword evidence="3" id="KW-1185">Reference proteome</keyword>
<dbReference type="OrthoDB" id="5296954at2"/>
<sequence length="173" mass="19970">MRHVLLAVLAVLLLSSCATPISHYQNETPTLILEEYFDGELQAWGTIENFSGEITRRFTVRIIGKRDGDTLILDEYFQFDDGEKQFRQWRIEKTAAGQYVGRADDVIGTASGESAGNALHWRYTLRVPVDDTTYDLHFDDWMFLIDKQHMINKAEMRKFGITVGEVTLFFRKP</sequence>
<dbReference type="Proteomes" id="UP000295375">
    <property type="component" value="Unassembled WGS sequence"/>
</dbReference>